<sequence length="98" mass="10915">MPSRPREKGLAIFTGIRQRHRYRAGPLSPGIVLSRVECLAFPEASKQRDWEQRVCSRLAETFFAAERHPEAVRHAEQALIVSRDIGHPTASPCGPLAA</sequence>
<gene>
    <name evidence="1" type="ORF">MF672_015905</name>
</gene>
<accession>A0ABT0FSD9</accession>
<dbReference type="Proteomes" id="UP001317259">
    <property type="component" value="Unassembled WGS sequence"/>
</dbReference>
<comment type="caution">
    <text evidence="1">The sequence shown here is derived from an EMBL/GenBank/DDBJ whole genome shotgun (WGS) entry which is preliminary data.</text>
</comment>
<evidence type="ECO:0000313" key="1">
    <source>
        <dbReference type="EMBL" id="MCK2215261.1"/>
    </source>
</evidence>
<evidence type="ECO:0008006" key="3">
    <source>
        <dbReference type="Google" id="ProtNLM"/>
    </source>
</evidence>
<dbReference type="RefSeq" id="WP_242376354.1">
    <property type="nucleotide sequence ID" value="NZ_JAKRKC020000001.1"/>
</dbReference>
<organism evidence="1 2">
    <name type="scientific">Actinomadura luzonensis</name>
    <dbReference type="NCBI Taxonomy" id="2805427"/>
    <lineage>
        <taxon>Bacteria</taxon>
        <taxon>Bacillati</taxon>
        <taxon>Actinomycetota</taxon>
        <taxon>Actinomycetes</taxon>
        <taxon>Streptosporangiales</taxon>
        <taxon>Thermomonosporaceae</taxon>
        <taxon>Actinomadura</taxon>
    </lineage>
</organism>
<proteinExistence type="predicted"/>
<keyword evidence="2" id="KW-1185">Reference proteome</keyword>
<reference evidence="1 2" key="1">
    <citation type="submission" date="2022-04" db="EMBL/GenBank/DDBJ databases">
        <title>Genome draft of Actinomadura sp. ATCC 31491.</title>
        <authorList>
            <person name="Shi X."/>
            <person name="Du Y."/>
        </authorList>
    </citation>
    <scope>NUCLEOTIDE SEQUENCE [LARGE SCALE GENOMIC DNA]</scope>
    <source>
        <strain evidence="1 2">ATCC 31491</strain>
    </source>
</reference>
<evidence type="ECO:0000313" key="2">
    <source>
        <dbReference type="Proteomes" id="UP001317259"/>
    </source>
</evidence>
<dbReference type="EMBL" id="JAKRKC020000001">
    <property type="protein sequence ID" value="MCK2215261.1"/>
    <property type="molecule type" value="Genomic_DNA"/>
</dbReference>
<protein>
    <recommendedName>
        <fullName evidence="3">Tetratricopeptide repeat protein</fullName>
    </recommendedName>
</protein>
<name>A0ABT0FSD9_9ACTN</name>